<keyword evidence="2" id="KW-1185">Reference proteome</keyword>
<name>A0ABV2SFJ8_9GAMM</name>
<dbReference type="Pfam" id="PF10065">
    <property type="entry name" value="DUF2303"/>
    <property type="match status" value="1"/>
</dbReference>
<evidence type="ECO:0000313" key="1">
    <source>
        <dbReference type="EMBL" id="MET4756547.1"/>
    </source>
</evidence>
<dbReference type="RefSeq" id="WP_354010883.1">
    <property type="nucleotide sequence ID" value="NZ_JBEWTA010000001.1"/>
</dbReference>
<dbReference type="Proteomes" id="UP001549366">
    <property type="component" value="Unassembled WGS sequence"/>
</dbReference>
<reference evidence="1 2" key="1">
    <citation type="submission" date="2024-06" db="EMBL/GenBank/DDBJ databases">
        <title>Genomic Encyclopedia of Type Strains, Phase V (KMG-V): Genome sequencing to study the core and pangenomes of soil and plant-associated prokaryotes.</title>
        <authorList>
            <person name="Whitman W."/>
        </authorList>
    </citation>
    <scope>NUCLEOTIDE SEQUENCE [LARGE SCALE GENOMIC DNA]</scope>
    <source>
        <strain evidence="1 2">NE40</strain>
    </source>
</reference>
<comment type="caution">
    <text evidence="1">The sequence shown here is derived from an EMBL/GenBank/DDBJ whole genome shotgun (WGS) entry which is preliminary data.</text>
</comment>
<evidence type="ECO:0000313" key="2">
    <source>
        <dbReference type="Proteomes" id="UP001549366"/>
    </source>
</evidence>
<protein>
    <submittedName>
        <fullName evidence="1">Uncharacterized protein YfdQ (DUF2303 family)</fullName>
    </submittedName>
</protein>
<sequence>MGDLNNTVEQLVGLGSSLQTRTVNDNSAPFVVVPEGFKAESLEETLEHPLLIRQKVNLKTAASFIEYVARFGDEYSTIFADKDTRSFRAILDFHAQGESHGQHLPSWNHHTADYACPLSRDWKAWTRHDGDKKNQLHFAEFLEDRAKDIVSPSGAELLDIALKFNVTRKSVFSSGIRLSSGEVQFQFSDQNEKKDTVEVPEEFTIGLAPFHNGEAYEIKARLRYRINEGCLTIWYQLIEPEKIIEDAFAGVMKEIGEALDKMQLLEAELPE</sequence>
<dbReference type="EMBL" id="JBEWTB010000002">
    <property type="protein sequence ID" value="MET4756547.1"/>
    <property type="molecule type" value="Genomic_DNA"/>
</dbReference>
<dbReference type="InterPro" id="IPR019276">
    <property type="entry name" value="DUF2303"/>
</dbReference>
<proteinExistence type="predicted"/>
<organism evidence="1 2">
    <name type="scientific">Endozoicomonas lisbonensis</name>
    <dbReference type="NCBI Taxonomy" id="3120522"/>
    <lineage>
        <taxon>Bacteria</taxon>
        <taxon>Pseudomonadati</taxon>
        <taxon>Pseudomonadota</taxon>
        <taxon>Gammaproteobacteria</taxon>
        <taxon>Oceanospirillales</taxon>
        <taxon>Endozoicomonadaceae</taxon>
        <taxon>Endozoicomonas</taxon>
    </lineage>
</organism>
<gene>
    <name evidence="1" type="ORF">V5J35_001739</name>
</gene>
<accession>A0ABV2SFJ8</accession>